<feature type="transmembrane region" description="Helical" evidence="5">
    <location>
        <begin position="312"/>
        <end position="334"/>
    </location>
</feature>
<accession>A0ABD2PDF8</accession>
<feature type="transmembrane region" description="Helical" evidence="5">
    <location>
        <begin position="81"/>
        <end position="100"/>
    </location>
</feature>
<feature type="transmembrane region" description="Helical" evidence="5">
    <location>
        <begin position="206"/>
        <end position="228"/>
    </location>
</feature>
<dbReference type="InterPro" id="IPR036259">
    <property type="entry name" value="MFS_trans_sf"/>
</dbReference>
<evidence type="ECO:0000256" key="4">
    <source>
        <dbReference type="ARBA" id="ARBA00023136"/>
    </source>
</evidence>
<comment type="caution">
    <text evidence="6">The sequence shown here is derived from an EMBL/GenBank/DDBJ whole genome shotgun (WGS) entry which is preliminary data.</text>
</comment>
<evidence type="ECO:0008006" key="8">
    <source>
        <dbReference type="Google" id="ProtNLM"/>
    </source>
</evidence>
<evidence type="ECO:0000256" key="3">
    <source>
        <dbReference type="ARBA" id="ARBA00022989"/>
    </source>
</evidence>
<feature type="transmembrane region" description="Helical" evidence="5">
    <location>
        <begin position="276"/>
        <end position="300"/>
    </location>
</feature>
<keyword evidence="7" id="KW-1185">Reference proteome</keyword>
<dbReference type="Pfam" id="PF07690">
    <property type="entry name" value="MFS_1"/>
    <property type="match status" value="1"/>
</dbReference>
<evidence type="ECO:0000313" key="6">
    <source>
        <dbReference type="EMBL" id="KAL3289009.1"/>
    </source>
</evidence>
<gene>
    <name evidence="6" type="ORF">HHI36_003452</name>
</gene>
<organism evidence="6 7">
    <name type="scientific">Cryptolaemus montrouzieri</name>
    <dbReference type="NCBI Taxonomy" id="559131"/>
    <lineage>
        <taxon>Eukaryota</taxon>
        <taxon>Metazoa</taxon>
        <taxon>Ecdysozoa</taxon>
        <taxon>Arthropoda</taxon>
        <taxon>Hexapoda</taxon>
        <taxon>Insecta</taxon>
        <taxon>Pterygota</taxon>
        <taxon>Neoptera</taxon>
        <taxon>Endopterygota</taxon>
        <taxon>Coleoptera</taxon>
        <taxon>Polyphaga</taxon>
        <taxon>Cucujiformia</taxon>
        <taxon>Coccinelloidea</taxon>
        <taxon>Coccinellidae</taxon>
        <taxon>Scymninae</taxon>
        <taxon>Scymnini</taxon>
        <taxon>Cryptolaemus</taxon>
    </lineage>
</organism>
<evidence type="ECO:0000256" key="1">
    <source>
        <dbReference type="ARBA" id="ARBA00004141"/>
    </source>
</evidence>
<dbReference type="Gene3D" id="1.20.1250.20">
    <property type="entry name" value="MFS general substrate transporter like domains"/>
    <property type="match status" value="1"/>
</dbReference>
<feature type="transmembrane region" description="Helical" evidence="5">
    <location>
        <begin position="180"/>
        <end position="200"/>
    </location>
</feature>
<dbReference type="SUPFAM" id="SSF103473">
    <property type="entry name" value="MFS general substrate transporter"/>
    <property type="match status" value="1"/>
</dbReference>
<dbReference type="PANTHER" id="PTHR23507:SF1">
    <property type="entry name" value="FI18259P1-RELATED"/>
    <property type="match status" value="1"/>
</dbReference>
<sequence length="483" mass="54090">MFSLVKKLKFLFSRIDVELVVFLYMLAYMMNGLAGQNLGLEKACRVNLAFNASICDAMIQRNRSGYNPSEETMVQQYVTKWAAYGSILEGTFPVVWMMLLGSWSDRNNKRKVVILLPIFGDIIAIIGHFFCAYFLLQLPLQYSWLFGVTSNVFFGGGIRTVFVGIFSYVGGIAMDSDRTLRIGTVSMSYPLGMSLGLFLSGITLSFFGYLGVYSISGSIMLVSFLIAICRIQEKPPEKTEDEKKKGLLRDLFEIKHIINTIGVCFRKGGKKRRAKMVIIMFLCTMTTGPMYGEMVVIYLYTRLQCGWNEVDYSIYNSVHLCIQMFGNSLALVFFSKYLKMNDALLGVLGMLSKIVASFIYAFASGGLLFYLGAVADVFHGTGLISLRALMAKIVPPSELGQSNSVFGISEAIAPVAFGPLYSSIYIATLTVFPGAQYLFSIGFYFIALCLFLWLYRESTEMCEDEHKNNKEELKNNIPTETPM</sequence>
<feature type="transmembrane region" description="Helical" evidence="5">
    <location>
        <begin position="142"/>
        <end position="168"/>
    </location>
</feature>
<keyword evidence="2 5" id="KW-0812">Transmembrane</keyword>
<feature type="transmembrane region" description="Helical" evidence="5">
    <location>
        <begin position="437"/>
        <end position="455"/>
    </location>
</feature>
<proteinExistence type="predicted"/>
<keyword evidence="4 5" id="KW-0472">Membrane</keyword>
<name>A0ABD2PDF8_9CUCU</name>
<dbReference type="Proteomes" id="UP001516400">
    <property type="component" value="Unassembled WGS sequence"/>
</dbReference>
<dbReference type="InterPro" id="IPR011701">
    <property type="entry name" value="MFS"/>
</dbReference>
<dbReference type="EMBL" id="JABFTP020000185">
    <property type="protein sequence ID" value="KAL3289009.1"/>
    <property type="molecule type" value="Genomic_DNA"/>
</dbReference>
<dbReference type="GO" id="GO:0016020">
    <property type="term" value="C:membrane"/>
    <property type="evidence" value="ECO:0007669"/>
    <property type="project" value="UniProtKB-SubCell"/>
</dbReference>
<dbReference type="PANTHER" id="PTHR23507">
    <property type="entry name" value="ZGC:174356"/>
    <property type="match status" value="1"/>
</dbReference>
<evidence type="ECO:0000256" key="2">
    <source>
        <dbReference type="ARBA" id="ARBA00022692"/>
    </source>
</evidence>
<evidence type="ECO:0000256" key="5">
    <source>
        <dbReference type="SAM" id="Phobius"/>
    </source>
</evidence>
<feature type="transmembrane region" description="Helical" evidence="5">
    <location>
        <begin position="112"/>
        <end position="136"/>
    </location>
</feature>
<dbReference type="AlphaFoldDB" id="A0ABD2PDF8"/>
<keyword evidence="3 5" id="KW-1133">Transmembrane helix</keyword>
<comment type="subcellular location">
    <subcellularLocation>
        <location evidence="1">Membrane</location>
        <topology evidence="1">Multi-pass membrane protein</topology>
    </subcellularLocation>
</comment>
<reference evidence="6 7" key="1">
    <citation type="journal article" date="2021" name="BMC Biol.">
        <title>Horizontally acquired antibacterial genes associated with adaptive radiation of ladybird beetles.</title>
        <authorList>
            <person name="Li H.S."/>
            <person name="Tang X.F."/>
            <person name="Huang Y.H."/>
            <person name="Xu Z.Y."/>
            <person name="Chen M.L."/>
            <person name="Du X.Y."/>
            <person name="Qiu B.Y."/>
            <person name="Chen P.T."/>
            <person name="Zhang W."/>
            <person name="Slipinski A."/>
            <person name="Escalona H.E."/>
            <person name="Waterhouse R.M."/>
            <person name="Zwick A."/>
            <person name="Pang H."/>
        </authorList>
    </citation>
    <scope>NUCLEOTIDE SEQUENCE [LARGE SCALE GENOMIC DNA]</scope>
    <source>
        <strain evidence="6">SYSU2018</strain>
    </source>
</reference>
<evidence type="ECO:0000313" key="7">
    <source>
        <dbReference type="Proteomes" id="UP001516400"/>
    </source>
</evidence>
<protein>
    <recommendedName>
        <fullName evidence="8">Solute carrier family 46 member 3</fullName>
    </recommendedName>
</protein>